<reference evidence="3" key="1">
    <citation type="submission" date="2024-07" db="EMBL/GenBank/DDBJ databases">
        <title>Two chromosome-level genome assemblies of Korean endemic species Abeliophyllum distichum and Forsythia ovata (Oleaceae).</title>
        <authorList>
            <person name="Jang H."/>
        </authorList>
    </citation>
    <scope>NUCLEOTIDE SEQUENCE [LARGE SCALE GENOMIC DNA]</scope>
</reference>
<accession>A0ABD1NSL3</accession>
<feature type="region of interest" description="Disordered" evidence="1">
    <location>
        <begin position="328"/>
        <end position="380"/>
    </location>
</feature>
<keyword evidence="3" id="KW-1185">Reference proteome</keyword>
<organism evidence="2 3">
    <name type="scientific">Abeliophyllum distichum</name>
    <dbReference type="NCBI Taxonomy" id="126358"/>
    <lineage>
        <taxon>Eukaryota</taxon>
        <taxon>Viridiplantae</taxon>
        <taxon>Streptophyta</taxon>
        <taxon>Embryophyta</taxon>
        <taxon>Tracheophyta</taxon>
        <taxon>Spermatophyta</taxon>
        <taxon>Magnoliopsida</taxon>
        <taxon>eudicotyledons</taxon>
        <taxon>Gunneridae</taxon>
        <taxon>Pentapetalae</taxon>
        <taxon>asterids</taxon>
        <taxon>lamiids</taxon>
        <taxon>Lamiales</taxon>
        <taxon>Oleaceae</taxon>
        <taxon>Forsythieae</taxon>
        <taxon>Abeliophyllum</taxon>
    </lineage>
</organism>
<evidence type="ECO:0000313" key="2">
    <source>
        <dbReference type="EMBL" id="KAL2454349.1"/>
    </source>
</evidence>
<evidence type="ECO:0000256" key="1">
    <source>
        <dbReference type="SAM" id="MobiDB-lite"/>
    </source>
</evidence>
<name>A0ABD1NSL3_9LAMI</name>
<proteinExistence type="predicted"/>
<feature type="compositionally biased region" description="Basic and acidic residues" evidence="1">
    <location>
        <begin position="347"/>
        <end position="360"/>
    </location>
</feature>
<feature type="region of interest" description="Disordered" evidence="1">
    <location>
        <begin position="450"/>
        <end position="472"/>
    </location>
</feature>
<protein>
    <submittedName>
        <fullName evidence="2">Uncharacterized protein</fullName>
    </submittedName>
</protein>
<dbReference type="PANTHER" id="PTHR36368:SF1">
    <property type="entry name" value="ATP-DEPENDENT CASEINOLYTIC PROTEASE_CROTONASE FAMILY PROTEIN"/>
    <property type="match status" value="1"/>
</dbReference>
<gene>
    <name evidence="2" type="ORF">Adt_48152</name>
</gene>
<evidence type="ECO:0000313" key="3">
    <source>
        <dbReference type="Proteomes" id="UP001604336"/>
    </source>
</evidence>
<dbReference type="PANTHER" id="PTHR36368">
    <property type="entry name" value="ATP-DEPENDENT CASEINOLYTIC PROTEASE/CROTONASE FAMILY PROTEIN"/>
    <property type="match status" value="1"/>
</dbReference>
<feature type="region of interest" description="Disordered" evidence="1">
    <location>
        <begin position="511"/>
        <end position="539"/>
    </location>
</feature>
<sequence>MSKYPQRELKFNSTNSQVLGSLLPSEPPGIGNWFSSYVYESPELNNRDGFEDCDGPESRRNYIANGKKDELTENGFVGKCNHVGEKESSNGFTKCNGPEDSASEVLEPLDSVSLPSESPGIQNWFSSYVYESPELNTLDGFKDCDVSRGNDIAKDKDSNLSENGLAGKWNHAFIAGEKGSSYGFTKRNEPRGFADFKSAAEVSGFSDTLTFSSEPPDIKNWFSSYVYESPPMIDTNFMVSDYEESEVNGKVHVAQIGNSKIEDKTRDFTEAGKSSDLLNQRRISAAIVECNSLVKDERHENQHISEHSLEAAGKLSLSVMNDLTSGRIPKEISQPQRQQNHNQGLMEESRKSKDDGDYSGKPDCQSLDTKINSENQDGKSLHKLIEKEDCAEISLEEKHLQVNGESIQPQCTSSLTIPKEKSTKKLAGRRNEKENIEGTEFAENGFISTRKSRSREVNSENIERPHGIQPESLRSGVTFSSIRNEDAKTTRKVLCESTNFQQYPNAIESRGKWHCPQKSKPELGPPLKQLRLEQWIRPG</sequence>
<dbReference type="AlphaFoldDB" id="A0ABD1NSL3"/>
<dbReference type="Proteomes" id="UP001604336">
    <property type="component" value="Unassembled WGS sequence"/>
</dbReference>
<feature type="compositionally biased region" description="Basic and acidic residues" evidence="1">
    <location>
        <begin position="454"/>
        <end position="466"/>
    </location>
</feature>
<feature type="compositionally biased region" description="Polar residues" evidence="1">
    <location>
        <begin position="333"/>
        <end position="343"/>
    </location>
</feature>
<dbReference type="EMBL" id="JBFOLK010000403">
    <property type="protein sequence ID" value="KAL2454349.1"/>
    <property type="molecule type" value="Genomic_DNA"/>
</dbReference>
<feature type="compositionally biased region" description="Polar residues" evidence="1">
    <location>
        <begin position="366"/>
        <end position="375"/>
    </location>
</feature>
<comment type="caution">
    <text evidence="2">The sequence shown here is derived from an EMBL/GenBank/DDBJ whole genome shotgun (WGS) entry which is preliminary data.</text>
</comment>